<dbReference type="Pfam" id="PF07813">
    <property type="entry name" value="LTXXQ"/>
    <property type="match status" value="1"/>
</dbReference>
<reference evidence="4" key="1">
    <citation type="journal article" date="2019" name="Int. J. Syst. Evol. Microbiol.">
        <title>The Global Catalogue of Microorganisms (GCM) 10K type strain sequencing project: providing services to taxonomists for standard genome sequencing and annotation.</title>
        <authorList>
            <consortium name="The Broad Institute Genomics Platform"/>
            <consortium name="The Broad Institute Genome Sequencing Center for Infectious Disease"/>
            <person name="Wu L."/>
            <person name="Ma J."/>
        </authorList>
    </citation>
    <scope>NUCLEOTIDE SEQUENCE [LARGE SCALE GENOMIC DNA]</scope>
    <source>
        <strain evidence="4">ZS-35-S2</strain>
    </source>
</reference>
<protein>
    <submittedName>
        <fullName evidence="3">Spy/CpxP family protein refolding chaperone</fullName>
    </submittedName>
</protein>
<feature type="region of interest" description="Disordered" evidence="1">
    <location>
        <begin position="176"/>
        <end position="218"/>
    </location>
</feature>
<name>A0ABW5CL98_9HYPH</name>
<dbReference type="InterPro" id="IPR012899">
    <property type="entry name" value="LTXXQ"/>
</dbReference>
<feature type="region of interest" description="Disordered" evidence="1">
    <location>
        <begin position="101"/>
        <end position="130"/>
    </location>
</feature>
<feature type="compositionally biased region" description="Basic and acidic residues" evidence="1">
    <location>
        <begin position="39"/>
        <end position="50"/>
    </location>
</feature>
<feature type="chain" id="PRO_5046754929" evidence="2">
    <location>
        <begin position="23"/>
        <end position="218"/>
    </location>
</feature>
<comment type="caution">
    <text evidence="3">The sequence shown here is derived from an EMBL/GenBank/DDBJ whole genome shotgun (WGS) entry which is preliminary data.</text>
</comment>
<dbReference type="Proteomes" id="UP001597371">
    <property type="component" value="Unassembled WGS sequence"/>
</dbReference>
<keyword evidence="2" id="KW-0732">Signal</keyword>
<proteinExistence type="predicted"/>
<feature type="compositionally biased region" description="Low complexity" evidence="1">
    <location>
        <begin position="101"/>
        <end position="115"/>
    </location>
</feature>
<dbReference type="EMBL" id="JBHUIJ010000005">
    <property type="protein sequence ID" value="MFD2236890.1"/>
    <property type="molecule type" value="Genomic_DNA"/>
</dbReference>
<organism evidence="3 4">
    <name type="scientific">Aureimonas populi</name>
    <dbReference type="NCBI Taxonomy" id="1701758"/>
    <lineage>
        <taxon>Bacteria</taxon>
        <taxon>Pseudomonadati</taxon>
        <taxon>Pseudomonadota</taxon>
        <taxon>Alphaproteobacteria</taxon>
        <taxon>Hyphomicrobiales</taxon>
        <taxon>Aurantimonadaceae</taxon>
        <taxon>Aureimonas</taxon>
    </lineage>
</organism>
<evidence type="ECO:0000256" key="1">
    <source>
        <dbReference type="SAM" id="MobiDB-lite"/>
    </source>
</evidence>
<sequence length="218" mass="22563">MTIFRKLAVAGLAATIALPALAQGQPGGAGEPRPAQAGERAERGGAERGGHHDRRQGPRGGASLWNTAEKLTAARTALAITPEQEGAWNDFTAAAIAFVQAGRPGPNPERGGPAPQEEEGAEPGARTLTDLPAVRMLDRMIERSTERAEAAQSLRTAVDGLSAVLTPEQVETAERLLSELRGPRGHRGDGPRGHGRAGGERPGASERGPAEAGPPPAR</sequence>
<evidence type="ECO:0000313" key="4">
    <source>
        <dbReference type="Proteomes" id="UP001597371"/>
    </source>
</evidence>
<dbReference type="RefSeq" id="WP_209739610.1">
    <property type="nucleotide sequence ID" value="NZ_CP072611.1"/>
</dbReference>
<evidence type="ECO:0000256" key="2">
    <source>
        <dbReference type="SAM" id="SignalP"/>
    </source>
</evidence>
<evidence type="ECO:0000313" key="3">
    <source>
        <dbReference type="EMBL" id="MFD2236890.1"/>
    </source>
</evidence>
<keyword evidence="4" id="KW-1185">Reference proteome</keyword>
<gene>
    <name evidence="3" type="ORF">ACFSKQ_05350</name>
</gene>
<feature type="compositionally biased region" description="Basic and acidic residues" evidence="1">
    <location>
        <begin position="176"/>
        <end position="192"/>
    </location>
</feature>
<feature type="region of interest" description="Disordered" evidence="1">
    <location>
        <begin position="22"/>
        <end position="68"/>
    </location>
</feature>
<accession>A0ABW5CL98</accession>
<feature type="signal peptide" evidence="2">
    <location>
        <begin position="1"/>
        <end position="22"/>
    </location>
</feature>